<evidence type="ECO:0000256" key="2">
    <source>
        <dbReference type="SAM" id="MobiDB-lite"/>
    </source>
</evidence>
<dbReference type="EMBL" id="QJPH01000370">
    <property type="protein sequence ID" value="PZN75964.1"/>
    <property type="molecule type" value="Genomic_DNA"/>
</dbReference>
<protein>
    <submittedName>
        <fullName evidence="4">Uncharacterized protein</fullName>
    </submittedName>
</protein>
<dbReference type="Gene3D" id="1.25.40.10">
    <property type="entry name" value="Tetratricopeptide repeat domain"/>
    <property type="match status" value="1"/>
</dbReference>
<dbReference type="AlphaFoldDB" id="A0A2W4STI5"/>
<feature type="transmembrane region" description="Helical" evidence="3">
    <location>
        <begin position="193"/>
        <end position="212"/>
    </location>
</feature>
<feature type="region of interest" description="Disordered" evidence="2">
    <location>
        <begin position="303"/>
        <end position="359"/>
    </location>
</feature>
<evidence type="ECO:0000313" key="5">
    <source>
        <dbReference type="Proteomes" id="UP000249396"/>
    </source>
</evidence>
<comment type="caution">
    <text evidence="4">The sequence shown here is derived from an EMBL/GenBank/DDBJ whole genome shotgun (WGS) entry which is preliminary data.</text>
</comment>
<feature type="compositionally biased region" description="Polar residues" evidence="2">
    <location>
        <begin position="303"/>
        <end position="316"/>
    </location>
</feature>
<keyword evidence="3" id="KW-0472">Membrane</keyword>
<gene>
    <name evidence="4" type="ORF">DM484_17620</name>
</gene>
<keyword evidence="3" id="KW-0812">Transmembrane</keyword>
<feature type="compositionally biased region" description="Polar residues" evidence="2">
    <location>
        <begin position="349"/>
        <end position="359"/>
    </location>
</feature>
<proteinExistence type="predicted"/>
<keyword evidence="1" id="KW-0175">Coiled coil</keyword>
<evidence type="ECO:0000256" key="1">
    <source>
        <dbReference type="SAM" id="Coils"/>
    </source>
</evidence>
<name>A0A2W4STI5_9GAMM</name>
<dbReference type="SUPFAM" id="SSF48452">
    <property type="entry name" value="TPR-like"/>
    <property type="match status" value="1"/>
</dbReference>
<evidence type="ECO:0000256" key="3">
    <source>
        <dbReference type="SAM" id="Phobius"/>
    </source>
</evidence>
<feature type="coiled-coil region" evidence="1">
    <location>
        <begin position="143"/>
        <end position="177"/>
    </location>
</feature>
<accession>A0A2W4STI5</accession>
<dbReference type="InterPro" id="IPR011990">
    <property type="entry name" value="TPR-like_helical_dom_sf"/>
</dbReference>
<keyword evidence="3" id="KW-1133">Transmembrane helix</keyword>
<feature type="compositionally biased region" description="Polar residues" evidence="2">
    <location>
        <begin position="325"/>
        <end position="340"/>
    </location>
</feature>
<organism evidence="4 5">
    <name type="scientific">Candidatus Methylumidiphilus alinenensis</name>
    <dbReference type="NCBI Taxonomy" id="2202197"/>
    <lineage>
        <taxon>Bacteria</taxon>
        <taxon>Pseudomonadati</taxon>
        <taxon>Pseudomonadota</taxon>
        <taxon>Gammaproteobacteria</taxon>
        <taxon>Methylococcales</taxon>
        <taxon>Candidatus Methylumidiphilus</taxon>
    </lineage>
</organism>
<dbReference type="Proteomes" id="UP000249396">
    <property type="component" value="Unassembled WGS sequence"/>
</dbReference>
<reference evidence="4 5" key="1">
    <citation type="journal article" date="2018" name="Aquat. Microb. Ecol.">
        <title>Gammaproteobacterial methanotrophs dominate.</title>
        <authorList>
            <person name="Rissanen A.J."/>
            <person name="Saarenheimo J."/>
            <person name="Tiirola M."/>
            <person name="Peura S."/>
            <person name="Aalto S.L."/>
            <person name="Karvinen A."/>
            <person name="Nykanen H."/>
        </authorList>
    </citation>
    <scope>NUCLEOTIDE SEQUENCE [LARGE SCALE GENOMIC DNA]</scope>
    <source>
        <strain evidence="4">AMbin10</strain>
    </source>
</reference>
<evidence type="ECO:0000313" key="4">
    <source>
        <dbReference type="EMBL" id="PZN75964.1"/>
    </source>
</evidence>
<sequence>MPELYDLVLTGIDAKVTDRTASINSIAKFLEIDVAKIEDVVVNNHKAIVKRGLQLHDAQQCQKQIFRHGGFCNYRLSSKGGSAFELIPIEEKTEDIVFICPACDYHEKLASIEQSPVTCPKCGIIPSKYQKSAELKAEREMVKKRLQYSQELLEQQAKEMAEKAEKAARQKKFEEEIRKELGLPSLLNSRLRIFGSVALVLILGVGIGVIGVNTLKIDTQPPARHLPSSGGIDLSKVNVSLSPQQQTLRQLGTSHPLDVSPMETETALMPDAIDQITQGATNPFLVLQAASIFAAGNLAPSVNGQDEQATDSSPLTSLPPLGKGLNSTALSTGSPSSAVQSGKARAAGGNSSLSVNTQPNPALTNAWRLAAAQSAKFQAKDSSLPPVKAQPTPELNGKELLQELHLDREWGLFLASEAERLARLKQPLKALKGVEAISLEDLKLTTLGRLSGYYLASNDKPDFAKMFDLAMVTINALPDIARQADGLGQWSANLWRIDEKAKSQQSLEAAIKLVASINDIAERAKGLASLAMHQAEQGQLKLAQTNYQQANQLISSIDDPATQLRAYVHLAICYAQSGSKDTASSILIKILGNASRVNDETVKADLMREIATAFADIGEVEYALATLEKLDSQQKEKLLFNVTRELAYTNRPIDALKGLDKLISPVNRSRAAALLSLMFHYHPGLNALSSSLQEKANESQAQITSLPSQAVVRGEMSRYLAHAGLTREAEDWAVKALESAQKINNAQDRDIAFALLAVNFARAWQFDLASDSVARITDSEIADVATKEITGIDQLFSGP</sequence>